<dbReference type="InterPro" id="IPR023578">
    <property type="entry name" value="Ras_GEF_dom_sf"/>
</dbReference>
<feature type="compositionally biased region" description="Polar residues" evidence="3">
    <location>
        <begin position="397"/>
        <end position="406"/>
    </location>
</feature>
<feature type="region of interest" description="Disordered" evidence="3">
    <location>
        <begin position="1332"/>
        <end position="1355"/>
    </location>
</feature>
<feature type="region of interest" description="Disordered" evidence="3">
    <location>
        <begin position="1"/>
        <end position="54"/>
    </location>
</feature>
<proteinExistence type="predicted"/>
<dbReference type="PANTHER" id="PTHR23113">
    <property type="entry name" value="GUANINE NUCLEOTIDE EXCHANGE FACTOR"/>
    <property type="match status" value="1"/>
</dbReference>
<dbReference type="InterPro" id="IPR008937">
    <property type="entry name" value="Ras-like_GEF"/>
</dbReference>
<feature type="region of interest" description="Disordered" evidence="3">
    <location>
        <begin position="342"/>
        <end position="362"/>
    </location>
</feature>
<feature type="compositionally biased region" description="Basic and acidic residues" evidence="3">
    <location>
        <begin position="1334"/>
        <end position="1343"/>
    </location>
</feature>
<feature type="compositionally biased region" description="Basic and acidic residues" evidence="3">
    <location>
        <begin position="1092"/>
        <end position="1108"/>
    </location>
</feature>
<feature type="compositionally biased region" description="Low complexity" evidence="3">
    <location>
        <begin position="179"/>
        <end position="192"/>
    </location>
</feature>
<name>A0ABQ8PNN2_9FUNG</name>
<feature type="domain" description="Ras-GEF" evidence="4">
    <location>
        <begin position="1983"/>
        <end position="2247"/>
    </location>
</feature>
<dbReference type="CDD" id="cd06224">
    <property type="entry name" value="REM"/>
    <property type="match status" value="1"/>
</dbReference>
<feature type="region of interest" description="Disordered" evidence="3">
    <location>
        <begin position="379"/>
        <end position="406"/>
    </location>
</feature>
<dbReference type="Pfam" id="PF00617">
    <property type="entry name" value="RasGEF"/>
    <property type="match status" value="1"/>
</dbReference>
<dbReference type="InterPro" id="IPR036964">
    <property type="entry name" value="RASGEF_cat_dom_sf"/>
</dbReference>
<feature type="compositionally biased region" description="Polar residues" evidence="3">
    <location>
        <begin position="1873"/>
        <end position="1883"/>
    </location>
</feature>
<feature type="region of interest" description="Disordered" evidence="3">
    <location>
        <begin position="545"/>
        <end position="571"/>
    </location>
</feature>
<dbReference type="Proteomes" id="UP001151295">
    <property type="component" value="Unassembled WGS sequence"/>
</dbReference>
<protein>
    <submittedName>
        <fullName evidence="6">Cell division cycle- protein</fullName>
    </submittedName>
</protein>
<dbReference type="Pfam" id="PF00618">
    <property type="entry name" value="RasGEF_N"/>
    <property type="match status" value="1"/>
</dbReference>
<feature type="region of interest" description="Disordered" evidence="3">
    <location>
        <begin position="2231"/>
        <end position="2251"/>
    </location>
</feature>
<feature type="region of interest" description="Disordered" evidence="3">
    <location>
        <begin position="1608"/>
        <end position="1651"/>
    </location>
</feature>
<evidence type="ECO:0000256" key="2">
    <source>
        <dbReference type="PROSITE-ProRule" id="PRU00168"/>
    </source>
</evidence>
<evidence type="ECO:0000313" key="6">
    <source>
        <dbReference type="EMBL" id="KAJ1992856.1"/>
    </source>
</evidence>
<dbReference type="EMBL" id="JANBQD010000023">
    <property type="protein sequence ID" value="KAJ1992856.1"/>
    <property type="molecule type" value="Genomic_DNA"/>
</dbReference>
<feature type="compositionally biased region" description="Low complexity" evidence="3">
    <location>
        <begin position="1634"/>
        <end position="1651"/>
    </location>
</feature>
<feature type="region of interest" description="Disordered" evidence="3">
    <location>
        <begin position="1873"/>
        <end position="1897"/>
    </location>
</feature>
<feature type="region of interest" description="Disordered" evidence="3">
    <location>
        <begin position="2293"/>
        <end position="2384"/>
    </location>
</feature>
<feature type="compositionally biased region" description="Polar residues" evidence="3">
    <location>
        <begin position="1614"/>
        <end position="1633"/>
    </location>
</feature>
<feature type="compositionally biased region" description="Low complexity" evidence="3">
    <location>
        <begin position="546"/>
        <end position="559"/>
    </location>
</feature>
<evidence type="ECO:0000256" key="3">
    <source>
        <dbReference type="SAM" id="MobiDB-lite"/>
    </source>
</evidence>
<dbReference type="SMART" id="SM00147">
    <property type="entry name" value="RasGEF"/>
    <property type="match status" value="1"/>
</dbReference>
<dbReference type="Gene3D" id="1.10.840.10">
    <property type="entry name" value="Ras guanine-nucleotide exchange factors catalytic domain"/>
    <property type="match status" value="2"/>
</dbReference>
<evidence type="ECO:0000313" key="7">
    <source>
        <dbReference type="Proteomes" id="UP001151295"/>
    </source>
</evidence>
<dbReference type="InterPro" id="IPR000651">
    <property type="entry name" value="Ras-like_Gua-exchang_fac_N"/>
</dbReference>
<evidence type="ECO:0000259" key="4">
    <source>
        <dbReference type="PROSITE" id="PS50009"/>
    </source>
</evidence>
<gene>
    <name evidence="6" type="primary">CDC25</name>
    <name evidence="6" type="ORF">EDC05_002488</name>
</gene>
<feature type="domain" description="N-terminal Ras-GEF" evidence="5">
    <location>
        <begin position="1520"/>
        <end position="1719"/>
    </location>
</feature>
<dbReference type="SUPFAM" id="SSF48366">
    <property type="entry name" value="Ras GEF"/>
    <property type="match status" value="2"/>
</dbReference>
<feature type="compositionally biased region" description="Low complexity" evidence="3">
    <location>
        <begin position="2297"/>
        <end position="2347"/>
    </location>
</feature>
<dbReference type="PROSITE" id="PS50009">
    <property type="entry name" value="RASGEF_CAT"/>
    <property type="match status" value="1"/>
</dbReference>
<feature type="region of interest" description="Disordered" evidence="3">
    <location>
        <begin position="71"/>
        <end position="99"/>
    </location>
</feature>
<keyword evidence="7" id="KW-1185">Reference proteome</keyword>
<keyword evidence="1 2" id="KW-0344">Guanine-nucleotide releasing factor</keyword>
<dbReference type="Gene3D" id="1.20.870.10">
    <property type="entry name" value="Son of sevenless (SoS) protein Chain: S domain 1"/>
    <property type="match status" value="1"/>
</dbReference>
<reference evidence="6" key="1">
    <citation type="submission" date="2022-07" db="EMBL/GenBank/DDBJ databases">
        <title>Phylogenomic reconstructions and comparative analyses of Kickxellomycotina fungi.</title>
        <authorList>
            <person name="Reynolds N.K."/>
            <person name="Stajich J.E."/>
            <person name="Barry K."/>
            <person name="Grigoriev I.V."/>
            <person name="Crous P."/>
            <person name="Smith M.E."/>
        </authorList>
    </citation>
    <scope>NUCLEOTIDE SEQUENCE</scope>
    <source>
        <strain evidence="6">BCRC 34882</strain>
    </source>
</reference>
<evidence type="ECO:0000256" key="1">
    <source>
        <dbReference type="ARBA" id="ARBA00022658"/>
    </source>
</evidence>
<feature type="region of interest" description="Disordered" evidence="3">
    <location>
        <begin position="179"/>
        <end position="201"/>
    </location>
</feature>
<dbReference type="GO" id="GO:0051301">
    <property type="term" value="P:cell division"/>
    <property type="evidence" value="ECO:0007669"/>
    <property type="project" value="UniProtKB-KW"/>
</dbReference>
<feature type="region of interest" description="Disordered" evidence="3">
    <location>
        <begin position="1091"/>
        <end position="1149"/>
    </location>
</feature>
<feature type="compositionally biased region" description="Polar residues" evidence="3">
    <location>
        <begin position="25"/>
        <end position="48"/>
    </location>
</feature>
<accession>A0ABQ8PNN2</accession>
<feature type="region of interest" description="Disordered" evidence="3">
    <location>
        <begin position="2029"/>
        <end position="2052"/>
    </location>
</feature>
<feature type="compositionally biased region" description="Basic and acidic residues" evidence="3">
    <location>
        <begin position="347"/>
        <end position="362"/>
    </location>
</feature>
<feature type="compositionally biased region" description="Low complexity" evidence="3">
    <location>
        <begin position="379"/>
        <end position="389"/>
    </location>
</feature>
<organism evidence="6 7">
    <name type="scientific">Coemansia umbellata</name>
    <dbReference type="NCBI Taxonomy" id="1424467"/>
    <lineage>
        <taxon>Eukaryota</taxon>
        <taxon>Fungi</taxon>
        <taxon>Fungi incertae sedis</taxon>
        <taxon>Zoopagomycota</taxon>
        <taxon>Kickxellomycotina</taxon>
        <taxon>Kickxellomycetes</taxon>
        <taxon>Kickxellales</taxon>
        <taxon>Kickxellaceae</taxon>
        <taxon>Coemansia</taxon>
    </lineage>
</organism>
<dbReference type="PROSITE" id="PS50212">
    <property type="entry name" value="RASGEF_NTER"/>
    <property type="match status" value="1"/>
</dbReference>
<sequence length="2626" mass="282318">MDPSSNRCDYAFVPAALQSGPPTPSRQSYNENTGTVGEGSMQPNQPYASESLGAGIKVDNDAGKVQLKAFPRPRPSFEDDIDRPVKENGDDDDAVPVDPRLERRKRNQYKRNGSLTLAWQQQQQQQQQINSILGKPSRLSSEISTEAPTNLASASPMSTPVVTWNRSFLHTNNISKIASSSSSDIASMRNSSKPPQRLKSGSFAAAGADRIQMTDSIRQGVAGFFSAFSSSNSRDSLKNKIAASSCNDAYCMETPRADGSSSTGRLFAPVNSSRRASGSESRYSIEQYDARSSIVSTINNSSNSRGTSNLIAYYTRDATVHDELAGDVGYQSLGIESSNVVADPLPEDTRRPSSGNLDDRISRISISTSRALAALCSSLPSVPSSVPSSEDTRPSLPGSTESLSCMTPEATSASNELVYTQGHLSRQYSINMREKMKASEDQTSSHSCAVQTADQPLENSICADKNVPSSAAHSSTTASTAIAAKADRAQVGCGMHSNSAQIAIISNCRYSTWELQQDNCSDSTSTHGDSIPQWLTTVAQQKNLKQKQQTSEQQQSVTVKGGGSSGQPSRQCTHVDAVLPECASEVCDSHALVNSSPVCLVKEEYDDDLVPLGLRECMQIPNHSCASASVGTTGKMPAEADIHERFVECDANGGGDSCSNNRMCCSANRMAESSGTSLDANIEKPAYNSQSPSSNNNASRCLCWHSAAISLPASAVSSSSPNSFVLVSGNGSKHSSRGSSSAGALFFSSSFQQGNSHSSYLLDNPVSISESSYIPLSSDFSFCSPPAHESIALPVATYDALVGAEYLQLAPTATSLDPSLQNFSLISQQQLHYQDPGYSGPYRRSIYLQQERSNTNSNECAIKDLECSKESKAKYCRHQRLLSNPPKTPLPRLPSDMATAQSLSTSGSFQVAAAVAVSPSTDVSSASAGRTASSTAVCTPVALVRAEKRSGHAADDSTVVGPSRFRTAEVRSAEESPTQMIAQKQRQQKQQQYLRAEDFSSSCQSRLAQGLSVDDCITNDGTMIHAEGSTNGSLYDQHMHRDDTHLKAWNGNNELPTQRRADDMTRHPTMIFDNSPIFRASTLIETALTKEASVEHDGGRRSECHSDSEASSSPINSRAGDRGRIAFQRPQRMRSLTDSTRTSRTAGYECRASEELAHENGMQYSSSKSAEARLVHSTRVLSTSSFATLNGIHRKPIITDASPSVPMPRPHTAGTIVSERPKAREATDSMLYRNSLFSNVVKQQSRCLSVLLQQGSHGGLRRIGPLLITMERGGAAIRHLNPAFIDMMDVHPVDKATTIFLKKSNIRRRSFSMPPSGPGNDWLDTLSDIIGASKDPKSTKQDTTDSTTSSGPGMWWPLNDDNCSDEVSHDVQIAAHDTQDQNRDKLNHNRAQNLERMGSSSTIAGATGFRPLTPLEAGRKGSVSSQLRLMGRADHSSANGNSANGNNGGHGCLRSNASYNSLGGPPPTLVHSLSDASESSVSVSALAFKSPQSSSSANMQMHSFTHQLADVTMKTESGVITRSVKCISLRLLVNRLASPEGNVDSDLMTDFLNSYRFFAHPIDVMRLIIVRYLNCFVISIADEDGETSDADDAESNGESESKYLTINGWRNRGGASSNTDSSSQPNGSSNAKTLSSDQKISIPSSSSNKKLPPLARNDGAIIQLRVMNIIKYWIKFHPHDFRLHHRLTRLLLLFLSHIQKQPGRADFVNSIRQKLSSGRLLAVEMPAFASTITAPVTTQTTAVPSQASSVRSSGIHTPAIETARSAIDLQSAGLQRVLAITGTAPGLRPETSSSNHQQMYATTPSYLRDVAPSVSLYGQYSGMDVDANTFSLKQPADVASGFSVPVATSNSRGQHVKKGSTSYFKSLFQSRSSKNSTSASDLSGQAKDSEGFGGLNSNSVRIAQRSDAQAPLKYADLAPVSDIDEHGMRVPNGNMYASDFGQLVMEALANSGVPTPQTPVGRTLLNYTIANRNPYRINLIGIDPATFAEQLTLLEHELFSRISATEFSLKGRVGNLETILHTMQGMVSDSRSSASTLGGSQQPAQGQTSPNNPVPNLTAMTSWFNQATYWTVLSVLSEPTTAARALVIKQLIHIALHCLARRNYYGAFEIAIALDNSAVRRLQDSWALVPELMKDIVAQILEVLQSRMNFRTYRESLKAALTGASGPDEEIFNFISEQVKIARAKDMIAMSSSQVQDAAQGGASGGSSIGHSQSTSGSGIGNFVHGTLFGGSSGEDGKTHSRKKSSAHTHASLAKNGPLLSEQDCACIMYAIRIRAASFMYFDPSSAGVGDSLGNGHSSVPVPSSSKSGRGSASHMSAGSSKSGYSGFTTSTGSSGNSTSRNGNSYSDGSETGDARNRRARSASNGSSGSAGGKSGSGFRQDRMITNGAPLPLVPFIAVHMTDLFHADQANSTYSEEHQKMWSRNPTGPEAINRAPHLMSDIVGNGSANRRQVRCDSAAISNVNQAQPLLNMQKFRLITTMFRELHLAQRTKYPYAADMLLQQQIHSAVRNIKAQANDIYSVVEDVAIDETMLARPATSYSSPFARARTGSSASRMAMPDAESADQQSTFGYPLYQIASLQKNQNGTSLLDASIDWDFADLKDNQELEQRLYLLSKWVEPSSNPRR</sequence>
<feature type="compositionally biased region" description="Low complexity" evidence="3">
    <location>
        <begin position="1133"/>
        <end position="1145"/>
    </location>
</feature>
<keyword evidence="6" id="KW-0131">Cell cycle</keyword>
<comment type="caution">
    <text evidence="6">The sequence shown here is derived from an EMBL/GenBank/DDBJ whole genome shotgun (WGS) entry which is preliminary data.</text>
</comment>
<dbReference type="PANTHER" id="PTHR23113:SF99">
    <property type="entry name" value="RASGEF DOMAIN-CONTAINING PROTEIN"/>
    <property type="match status" value="1"/>
</dbReference>
<evidence type="ECO:0000259" key="5">
    <source>
        <dbReference type="PROSITE" id="PS50212"/>
    </source>
</evidence>
<dbReference type="InterPro" id="IPR001895">
    <property type="entry name" value="RASGEF_cat_dom"/>
</dbReference>
<keyword evidence="6" id="KW-0132">Cell division</keyword>